<reference evidence="1 2" key="1">
    <citation type="journal article" date="2009" name="Nature">
        <title>Evolution of pathogenicity and sexual reproduction in eight Candida genomes.</title>
        <authorList>
            <person name="Butler G."/>
            <person name="Rasmussen M.D."/>
            <person name="Lin M.F."/>
            <person name="Santos M.A."/>
            <person name="Sakthikumar S."/>
            <person name="Munro C.A."/>
            <person name="Rheinbay E."/>
            <person name="Grabherr M."/>
            <person name="Forche A."/>
            <person name="Reedy J.L."/>
            <person name="Agrafioti I."/>
            <person name="Arnaud M.B."/>
            <person name="Bates S."/>
            <person name="Brown A.J."/>
            <person name="Brunke S."/>
            <person name="Costanzo M.C."/>
            <person name="Fitzpatrick D.A."/>
            <person name="de Groot P.W."/>
            <person name="Harris D."/>
            <person name="Hoyer L.L."/>
            <person name="Hube B."/>
            <person name="Klis F.M."/>
            <person name="Kodira C."/>
            <person name="Lennard N."/>
            <person name="Logue M.E."/>
            <person name="Martin R."/>
            <person name="Neiman A.M."/>
            <person name="Nikolaou E."/>
            <person name="Quail M.A."/>
            <person name="Quinn J."/>
            <person name="Santos M.C."/>
            <person name="Schmitzberger F.F."/>
            <person name="Sherlock G."/>
            <person name="Shah P."/>
            <person name="Silverstein K.A."/>
            <person name="Skrzypek M.S."/>
            <person name="Soll D."/>
            <person name="Staggs R."/>
            <person name="Stansfield I."/>
            <person name="Stumpf M.P."/>
            <person name="Sudbery P.E."/>
            <person name="Srikantha T."/>
            <person name="Zeng Q."/>
            <person name="Berman J."/>
            <person name="Berriman M."/>
            <person name="Heitman J."/>
            <person name="Gow N.A."/>
            <person name="Lorenz M.C."/>
            <person name="Birren B.W."/>
            <person name="Kellis M."/>
            <person name="Cuomo C.A."/>
        </authorList>
    </citation>
    <scope>NUCLEOTIDE SEQUENCE [LARGE SCALE GENOMIC DNA]</scope>
    <source>
        <strain evidence="2">ATCC MYA-3404 / T1</strain>
    </source>
</reference>
<gene>
    <name evidence="1" type="ORF">CTRG_03569</name>
</gene>
<dbReference type="AlphaFoldDB" id="C5MBX7"/>
<evidence type="ECO:0000313" key="2">
    <source>
        <dbReference type="Proteomes" id="UP000002037"/>
    </source>
</evidence>
<evidence type="ECO:0000313" key="1">
    <source>
        <dbReference type="EMBL" id="EER33144.1"/>
    </source>
</evidence>
<name>C5MBX7_CANTT</name>
<dbReference type="VEuPathDB" id="FungiDB:CTRG_03569"/>
<keyword evidence="2" id="KW-1185">Reference proteome</keyword>
<protein>
    <submittedName>
        <fullName evidence="1">Uncharacterized protein</fullName>
    </submittedName>
</protein>
<sequence length="152" mass="18377">MVITTRIRKKTKIQKKTKKTKDNNELVDFKNQINQLIFCRCCKKKSKEKKRRQHRVNNIVDNNDSNNDDDCIFSFFCSLSLLQKCGEIFFICDWLEFSFGFWFSDCFSPSLKNRCQKDRTYTVLLIYWLQENNCCFYSFPKFIQPTNDTIYF</sequence>
<dbReference type="GeneID" id="8297424"/>
<dbReference type="Proteomes" id="UP000002037">
    <property type="component" value="Unassembled WGS sequence"/>
</dbReference>
<dbReference type="EMBL" id="GG692398">
    <property type="protein sequence ID" value="EER33144.1"/>
    <property type="molecule type" value="Genomic_DNA"/>
</dbReference>
<organism evidence="1 2">
    <name type="scientific">Candida tropicalis (strain ATCC MYA-3404 / T1)</name>
    <name type="common">Yeast</name>
    <dbReference type="NCBI Taxonomy" id="294747"/>
    <lineage>
        <taxon>Eukaryota</taxon>
        <taxon>Fungi</taxon>
        <taxon>Dikarya</taxon>
        <taxon>Ascomycota</taxon>
        <taxon>Saccharomycotina</taxon>
        <taxon>Pichiomycetes</taxon>
        <taxon>Debaryomycetaceae</taxon>
        <taxon>Candida/Lodderomyces clade</taxon>
        <taxon>Candida</taxon>
    </lineage>
</organism>
<dbReference type="HOGENOM" id="CLU_1722129_0_0_1"/>
<dbReference type="KEGG" id="ctp:CTRG_03569"/>
<dbReference type="RefSeq" id="XP_002549272.1">
    <property type="nucleotide sequence ID" value="XM_002549226.1"/>
</dbReference>
<accession>C5MBX7</accession>
<proteinExistence type="predicted"/>